<dbReference type="EMBL" id="BQXS01010929">
    <property type="protein sequence ID" value="GKT35137.1"/>
    <property type="molecule type" value="Genomic_DNA"/>
</dbReference>
<feature type="region of interest" description="Disordered" evidence="1">
    <location>
        <begin position="186"/>
        <end position="206"/>
    </location>
</feature>
<name>A0ABQ5KRN6_9EUKA</name>
<evidence type="ECO:0000313" key="3">
    <source>
        <dbReference type="Proteomes" id="UP001057375"/>
    </source>
</evidence>
<evidence type="ECO:0000256" key="1">
    <source>
        <dbReference type="SAM" id="MobiDB-lite"/>
    </source>
</evidence>
<feature type="non-terminal residue" evidence="2">
    <location>
        <position position="699"/>
    </location>
</feature>
<feature type="compositionally biased region" description="Basic and acidic residues" evidence="1">
    <location>
        <begin position="502"/>
        <end position="516"/>
    </location>
</feature>
<comment type="caution">
    <text evidence="2">The sequence shown here is derived from an EMBL/GenBank/DDBJ whole genome shotgun (WGS) entry which is preliminary data.</text>
</comment>
<feature type="region of interest" description="Disordered" evidence="1">
    <location>
        <begin position="570"/>
        <end position="616"/>
    </location>
</feature>
<sequence>MVSDSTDDILPLLEKYSLDKTPDKLIFTIMYENSHLTTDIDHPTFSPLLAPMALHENTKFEKVLNENTRKETLVVEVPEEFEAKVNIAIASALDLYDAAEARLIVTWNTNARIAGVKSEIITPSDEETVSIETKGVEVAPIVPSLDTYKPSLIRSLFETIGQILFVIIEGTIDAWTLKFLSERDKRKNPTHTHSISKSNPKQSENPPIIAQEKSSEQSFLIDDSDSMYTFKVARASPKKEHLSISPSKNSPNLDKTHSSYLKSDYSILSSGGFAFPSLPPPPVFSFSNLLSKPSSHQKESRVPSSKKNIRSPIVPSTQPSKPTPPQRASASVVTSGLKLFKMPPAPISSHSHVSTSKASLRALEAIESIKEEKRKRELQIIKEREALLLKEKELREQQRLLAQSVHDQSPSAPPQYSHSINSNINNYDTKHYGIVDSSIHPSHREGERIGSSDSPTNQSIFQPFTATRPAHPLPSPPLPISKPNPHIIMTRPSIAGGSPSSLRHDGYANDLDHSLADKGGSSFESSPIPIHPPSKYFSQSSRSIHSTYSSVRTLSPSASLSASDLSVPTAYESSPHLHRKAGSQSTSSPRQSSTVVSSNNNSSNSNGNNNSSRTGYIPSILTQSKAKQHHGPFPLPKKKVCGISLSSKQFQRYSSKVLSEGYSPYKRAHDVHEACDREKMLGEIIIEIGKSPEQKEKEM</sequence>
<dbReference type="Proteomes" id="UP001057375">
    <property type="component" value="Unassembled WGS sequence"/>
</dbReference>
<feature type="compositionally biased region" description="Low complexity" evidence="1">
    <location>
        <begin position="583"/>
        <end position="612"/>
    </location>
</feature>
<protein>
    <submittedName>
        <fullName evidence="2">Uncharacterized protein</fullName>
    </submittedName>
</protein>
<evidence type="ECO:0000313" key="2">
    <source>
        <dbReference type="EMBL" id="GKT35137.1"/>
    </source>
</evidence>
<gene>
    <name evidence="2" type="ORF">ADUPG1_008357</name>
</gene>
<accession>A0ABQ5KRN6</accession>
<proteinExistence type="predicted"/>
<feature type="compositionally biased region" description="Polar residues" evidence="1">
    <location>
        <begin position="191"/>
        <end position="205"/>
    </location>
</feature>
<organism evidence="2 3">
    <name type="scientific">Aduncisulcus paluster</name>
    <dbReference type="NCBI Taxonomy" id="2918883"/>
    <lineage>
        <taxon>Eukaryota</taxon>
        <taxon>Metamonada</taxon>
        <taxon>Carpediemonas-like organisms</taxon>
        <taxon>Aduncisulcus</taxon>
    </lineage>
</organism>
<feature type="region of interest" description="Disordered" evidence="1">
    <location>
        <begin position="289"/>
        <end position="329"/>
    </location>
</feature>
<keyword evidence="3" id="KW-1185">Reference proteome</keyword>
<feature type="compositionally biased region" description="Polar residues" evidence="1">
    <location>
        <begin position="451"/>
        <end position="465"/>
    </location>
</feature>
<feature type="compositionally biased region" description="Pro residues" evidence="1">
    <location>
        <begin position="471"/>
        <end position="482"/>
    </location>
</feature>
<feature type="region of interest" description="Disordered" evidence="1">
    <location>
        <begin position="441"/>
        <end position="540"/>
    </location>
</feature>
<reference evidence="2" key="1">
    <citation type="submission" date="2022-03" db="EMBL/GenBank/DDBJ databases">
        <title>Draft genome sequence of Aduncisulcus paluster, a free-living microaerophilic Fornicata.</title>
        <authorList>
            <person name="Yuyama I."/>
            <person name="Kume K."/>
            <person name="Tamura T."/>
            <person name="Inagaki Y."/>
            <person name="Hashimoto T."/>
        </authorList>
    </citation>
    <scope>NUCLEOTIDE SEQUENCE</scope>
    <source>
        <strain evidence="2">NY0171</strain>
    </source>
</reference>